<keyword evidence="2" id="KW-1185">Reference proteome</keyword>
<accession>A0A495W145</accession>
<name>A0A495W145_9PSEU</name>
<reference evidence="1 2" key="1">
    <citation type="submission" date="2018-10" db="EMBL/GenBank/DDBJ databases">
        <title>Sequencing the genomes of 1000 actinobacteria strains.</title>
        <authorList>
            <person name="Klenk H.-P."/>
        </authorList>
    </citation>
    <scope>NUCLEOTIDE SEQUENCE [LARGE SCALE GENOMIC DNA]</scope>
    <source>
        <strain evidence="1 2">DSM 43800</strain>
    </source>
</reference>
<dbReference type="Proteomes" id="UP000282084">
    <property type="component" value="Unassembled WGS sequence"/>
</dbReference>
<comment type="caution">
    <text evidence="1">The sequence shown here is derived from an EMBL/GenBank/DDBJ whole genome shotgun (WGS) entry which is preliminary data.</text>
</comment>
<dbReference type="AlphaFoldDB" id="A0A495W145"/>
<sequence length="572" mass="60079">MAPSPALTTPSGFVGSRGRAGRCGGPVRFMGGERAGSPSDAARWGTFRARSTVLAVARTLTSAIRLLEALPVFAGDHRVRVAFAVDERSRYSAGVAELIGGLPARVVRWGDVPDLDCDLVLSASEKLDLTTRAPVPMLVIPHGVGFHKHVPDVDSAATRVSGVVDPEVLRGGRVRMLVTHPAHERQLAALSPDTVGRTVLGGDTSYDLLLAGAPLRSRYRAALGLTGRQRLVLVTSTWGPQSLLGVDPGLLTDLVSALPVDEYRVALVAHPNVWTWEGGWQLRRVLDTALRAGLLLVEPAAGWHAAMVAADLVVGDHGSLSAYAATTGVPLLLGAFGDEVVAGTAMADLGRKAPRLDRARDLRAQVDRAVSDGLPGLLPADEVFAAPGRSLRLLRAWCYAALGLPEPPGQPVSDPAADPPHPVPALHSLRVLGTVRDGVVELRRHPFAAGVRAGDEEVGHVVVDARERDVRRFSDAAAVVRADGPPEEAAAWQARTLDALPGCRAAGHATPTGCAVVVRGVGGFTLSAPEPLRDTGLLTSALYTLLAHGREVPGSFALRTGDRTGRVTVERA</sequence>
<protein>
    <recommendedName>
        <fullName evidence="3">CDP-glycerol:poly(Glycerophosphate) glycerophosphotransferase</fullName>
    </recommendedName>
</protein>
<evidence type="ECO:0000313" key="2">
    <source>
        <dbReference type="Proteomes" id="UP000282084"/>
    </source>
</evidence>
<organism evidence="1 2">
    <name type="scientific">Saccharothrix australiensis</name>
    <dbReference type="NCBI Taxonomy" id="2072"/>
    <lineage>
        <taxon>Bacteria</taxon>
        <taxon>Bacillati</taxon>
        <taxon>Actinomycetota</taxon>
        <taxon>Actinomycetes</taxon>
        <taxon>Pseudonocardiales</taxon>
        <taxon>Pseudonocardiaceae</taxon>
        <taxon>Saccharothrix</taxon>
    </lineage>
</organism>
<gene>
    <name evidence="1" type="ORF">C8E97_3837</name>
</gene>
<proteinExistence type="predicted"/>
<evidence type="ECO:0000313" key="1">
    <source>
        <dbReference type="EMBL" id="RKT55179.1"/>
    </source>
</evidence>
<dbReference type="EMBL" id="RBXO01000001">
    <property type="protein sequence ID" value="RKT55179.1"/>
    <property type="molecule type" value="Genomic_DNA"/>
</dbReference>
<evidence type="ECO:0008006" key="3">
    <source>
        <dbReference type="Google" id="ProtNLM"/>
    </source>
</evidence>
<dbReference type="SUPFAM" id="SSF53756">
    <property type="entry name" value="UDP-Glycosyltransferase/glycogen phosphorylase"/>
    <property type="match status" value="1"/>
</dbReference>